<reference evidence="1 2" key="1">
    <citation type="submission" date="2018-07" db="EMBL/GenBank/DDBJ databases">
        <title>Genomic Encyclopedia of Type Strains, Phase IV (KMG-IV): sequencing the most valuable type-strain genomes for metagenomic binning, comparative biology and taxonomic classification.</title>
        <authorList>
            <person name="Goeker M."/>
        </authorList>
    </citation>
    <scope>NUCLEOTIDE SEQUENCE [LARGE SCALE GENOMIC DNA]</scope>
    <source>
        <strain evidence="1 2">DSM 44952</strain>
    </source>
</reference>
<dbReference type="Gene3D" id="3.40.50.300">
    <property type="entry name" value="P-loop containing nucleotide triphosphate hydrolases"/>
    <property type="match status" value="1"/>
</dbReference>
<dbReference type="InterPro" id="IPR027417">
    <property type="entry name" value="P-loop_NTPase"/>
</dbReference>
<evidence type="ECO:0000313" key="2">
    <source>
        <dbReference type="Proteomes" id="UP000255355"/>
    </source>
</evidence>
<dbReference type="GO" id="GO:0005829">
    <property type="term" value="C:cytosol"/>
    <property type="evidence" value="ECO:0007669"/>
    <property type="project" value="UniProtKB-ARBA"/>
</dbReference>
<dbReference type="STRING" id="1210089.GCA_001613165_01663"/>
<dbReference type="GO" id="GO:0043531">
    <property type="term" value="F:ADP binding"/>
    <property type="evidence" value="ECO:0007669"/>
    <property type="project" value="InterPro"/>
</dbReference>
<protein>
    <submittedName>
        <fullName evidence="1">NB-ARC domain-containing protein</fullName>
    </submittedName>
</protein>
<dbReference type="PRINTS" id="PR00364">
    <property type="entry name" value="DISEASERSIST"/>
</dbReference>
<sequence length="784" mass="87996">MSKVTWKRFAVCLYNLTYEVDELDIEGIEGREESYFLRYAFNRAEESVSEDRIWNWSGNLRGELATQLVIMWGKVKQAPEELDVKHVVRGGYVRLLNRALDDARFHDGPRSIVISGAPGFGKTALASYWGKYVSKHRNATVCSILLFGNNPDESSNPTTPRQALEQLSAHLEGGKPVAIPDNEVAAAIRFRKLAAEHNAVVILDDAADKSHIELLLPTTEQYVAVVTTRSPLTSLEHSFVPIRLEPMNNDESLEVLKKNVPPERRGPDDQLRLIAEYAAGMPLALRNLASRLKRGMQSAQLIRQLEQAGARLKVMSTKDRDKNLQIIFSTSYDQLSDEGRRAYHMLSARLGKGVDWYSVTLVAEKDETNANEIVDSFDSVGLIDYAAGRFEVHDLLRQFGIEKCADANEYRTAVDRLLTGYYGAVNLAFDKANPNNPMVDHHFIDAERWKGRRAADNWISDHAKISTWFAGERLAFVDLTKRACALEPPAPFGPRLASSLFYLLETGNWWDDWEQVTAAGLKALKQQDDPPFHGFLLRNRARITMIKVRDDLDQLRLPEALPPEKAAELRERCERAIAQYDKSIQLLGLPGALPGAKAVAIREVADTRLQLGRIEPTMDNLEATRDAYLAAEELFAGQKNPIASLSLSLGDVYALMGKNHYGDALARYTIALDYALPPLDDRPYTHGALAGHGLTKRAELAVKMEEKTEAVVSWFDKAQEAFRYYDNWRHEARLLVRKYVLLKGVTSRDVVRTDLARAHELLTNNKQVEEADVVAAYQAEAGLA</sequence>
<dbReference type="AlphaFoldDB" id="A0A370HAP7"/>
<comment type="caution">
    <text evidence="1">The sequence shown here is derived from an EMBL/GenBank/DDBJ whole genome shotgun (WGS) entry which is preliminary data.</text>
</comment>
<keyword evidence="2" id="KW-1185">Reference proteome</keyword>
<name>A0A370HAP7_9NOCA</name>
<dbReference type="PANTHER" id="PTHR22845:SF5">
    <property type="entry name" value="APOPTOTIC PROTEASE-ACTIVATING FACTOR 1"/>
    <property type="match status" value="1"/>
</dbReference>
<dbReference type="PANTHER" id="PTHR22845">
    <property type="entry name" value="APOPTOTIC PROTEASE-ACTIVATING FACTOR 1"/>
    <property type="match status" value="1"/>
</dbReference>
<proteinExistence type="predicted"/>
<gene>
    <name evidence="1" type="ORF">DFR68_102130</name>
</gene>
<dbReference type="EMBL" id="QQAZ01000002">
    <property type="protein sequence ID" value="RDI54009.1"/>
    <property type="molecule type" value="Genomic_DNA"/>
</dbReference>
<organism evidence="1 2">
    <name type="scientific">Nocardia mexicana</name>
    <dbReference type="NCBI Taxonomy" id="279262"/>
    <lineage>
        <taxon>Bacteria</taxon>
        <taxon>Bacillati</taxon>
        <taxon>Actinomycetota</taxon>
        <taxon>Actinomycetes</taxon>
        <taxon>Mycobacteriales</taxon>
        <taxon>Nocardiaceae</taxon>
        <taxon>Nocardia</taxon>
    </lineage>
</organism>
<dbReference type="SUPFAM" id="SSF52540">
    <property type="entry name" value="P-loop containing nucleoside triphosphate hydrolases"/>
    <property type="match status" value="1"/>
</dbReference>
<evidence type="ECO:0000313" key="1">
    <source>
        <dbReference type="EMBL" id="RDI54009.1"/>
    </source>
</evidence>
<dbReference type="Proteomes" id="UP000255355">
    <property type="component" value="Unassembled WGS sequence"/>
</dbReference>
<accession>A0A370HAP7</accession>